<reference evidence="3 4" key="1">
    <citation type="journal article" date="2022" name="BMC Genomics">
        <title>Comparative genome analysis of mycobacteria focusing on tRNA and non-coding RNA.</title>
        <authorList>
            <person name="Behra P.R.K."/>
            <person name="Pettersson B.M.F."/>
            <person name="Ramesh M."/>
            <person name="Das S."/>
            <person name="Dasgupta S."/>
            <person name="Kirsebom L.A."/>
        </authorList>
    </citation>
    <scope>NUCLEOTIDE SEQUENCE [LARGE SCALE GENOMIC DNA]</scope>
    <source>
        <strain evidence="3 4">DSM 44078</strain>
    </source>
</reference>
<dbReference type="EMBL" id="JACKTY010000010">
    <property type="protein sequence ID" value="MCV7224752.1"/>
    <property type="molecule type" value="Genomic_DNA"/>
</dbReference>
<dbReference type="Gene3D" id="3.40.50.1820">
    <property type="entry name" value="alpha/beta hydrolase"/>
    <property type="match status" value="1"/>
</dbReference>
<dbReference type="InterPro" id="IPR000073">
    <property type="entry name" value="AB_hydrolase_1"/>
</dbReference>
<proteinExistence type="predicted"/>
<name>A0ABT3C5K6_9MYCO</name>
<sequence length="293" mass="33384">MQPVFSHDGQPVTHGRASINGTRIHYVTAGSGEPLVLIHGVPKSWYYWHRIIPKLSEHFTVICPDVRGFGDSFRPHNGYDMSTIADDITELVDHLGFDKFGVAGEDWGACFALAIAAKNPQRVIKLSFAESLLPGFGLEDWSHLSVENHRKGRFLWHVSFFHVPDIPESLIQGREAMFWSTWMKNETYDPAAITQDCVDEWARTSSAPGALRAIFEVYRSTWTNIDLTKRWAQERLPMPVLTIGAEHFIAEEARQQMLHFSDNVDYAELDCGHSLALERPRELERILIDFFTS</sequence>
<dbReference type="RefSeq" id="WP_264065503.1">
    <property type="nucleotide sequence ID" value="NZ_JACKTY010000010.1"/>
</dbReference>
<protein>
    <submittedName>
        <fullName evidence="3">Alpha/beta hydrolase</fullName>
    </submittedName>
</protein>
<comment type="caution">
    <text evidence="3">The sequence shown here is derived from an EMBL/GenBank/DDBJ whole genome shotgun (WGS) entry which is preliminary data.</text>
</comment>
<evidence type="ECO:0000256" key="1">
    <source>
        <dbReference type="ARBA" id="ARBA00022801"/>
    </source>
</evidence>
<gene>
    <name evidence="3" type="ORF">H7J73_01670</name>
</gene>
<dbReference type="PRINTS" id="PR00412">
    <property type="entry name" value="EPOXHYDRLASE"/>
</dbReference>
<dbReference type="PANTHER" id="PTHR43329">
    <property type="entry name" value="EPOXIDE HYDROLASE"/>
    <property type="match status" value="1"/>
</dbReference>
<organism evidence="3 4">
    <name type="scientific">Mycolicibacterium komossense</name>
    <dbReference type="NCBI Taxonomy" id="1779"/>
    <lineage>
        <taxon>Bacteria</taxon>
        <taxon>Bacillati</taxon>
        <taxon>Actinomycetota</taxon>
        <taxon>Actinomycetes</taxon>
        <taxon>Mycobacteriales</taxon>
        <taxon>Mycobacteriaceae</taxon>
        <taxon>Mycolicibacterium</taxon>
    </lineage>
</organism>
<feature type="domain" description="AB hydrolase-1" evidence="2">
    <location>
        <begin position="34"/>
        <end position="141"/>
    </location>
</feature>
<accession>A0ABT3C5K6</accession>
<dbReference type="PRINTS" id="PR00111">
    <property type="entry name" value="ABHYDROLASE"/>
</dbReference>
<keyword evidence="4" id="KW-1185">Reference proteome</keyword>
<evidence type="ECO:0000313" key="4">
    <source>
        <dbReference type="Proteomes" id="UP001526201"/>
    </source>
</evidence>
<dbReference type="Proteomes" id="UP001526201">
    <property type="component" value="Unassembled WGS sequence"/>
</dbReference>
<dbReference type="SUPFAM" id="SSF53474">
    <property type="entry name" value="alpha/beta-Hydrolases"/>
    <property type="match status" value="1"/>
</dbReference>
<dbReference type="InterPro" id="IPR000639">
    <property type="entry name" value="Epox_hydrolase-like"/>
</dbReference>
<evidence type="ECO:0000259" key="2">
    <source>
        <dbReference type="Pfam" id="PF00561"/>
    </source>
</evidence>
<keyword evidence="1 3" id="KW-0378">Hydrolase</keyword>
<dbReference type="GO" id="GO:0016787">
    <property type="term" value="F:hydrolase activity"/>
    <property type="evidence" value="ECO:0007669"/>
    <property type="project" value="UniProtKB-KW"/>
</dbReference>
<dbReference type="Pfam" id="PF00561">
    <property type="entry name" value="Abhydrolase_1"/>
    <property type="match status" value="1"/>
</dbReference>
<dbReference type="InterPro" id="IPR029058">
    <property type="entry name" value="AB_hydrolase_fold"/>
</dbReference>
<evidence type="ECO:0000313" key="3">
    <source>
        <dbReference type="EMBL" id="MCV7224752.1"/>
    </source>
</evidence>